<feature type="transmembrane region" description="Helical" evidence="1">
    <location>
        <begin position="447"/>
        <end position="465"/>
    </location>
</feature>
<keyword evidence="3" id="KW-1185">Reference proteome</keyword>
<protein>
    <submittedName>
        <fullName evidence="2">YfhO family protein</fullName>
    </submittedName>
</protein>
<sequence>MITRLKQAVTPTFMYGLMAFLLPISIMMITYASLGIYWGSERSILASDSYAQFSNFHASFNNMLHGKQSLFYTWNSSLGLNYYALISYYLGGIFTPLVFFFDNTNIPDALYLLTLLKIGSASLAFWYYALKRFNIQPLLQVGLAISYSLMSFITAHSELIMWLDAFIYLPLIILGIDRLLAKQSPVLLFVSYFLLFVSNFYFGFIIGVYSFLYYAIQVISTWQETKKTISHYMITSLLAGGASMVMILPTILDLRSNGEELNELTNLKTAATGFWDIVIKNMVGVYDTTKYDSIPFIYIGLLPLLFCLFFFLSTKVDKKQKLAFLILFGVISLSFYFEPLNLFWHGFHSPNMFLFRYSFTFSFTIIMLAGKSLVIFTKEETPKLLLSGLILNLAFILAYTIHPFDHYTYLTSQHLVMTLLFLGLYLFSLIFFQIFPTKPEQKKWISIPKSLAIMLLLTIIAEATVNTHGTLNGIKDDWHYASRSLYSDTHPDYQKIIEQTYTTKSNEFYRIETLDPISANDSINYGYSGISQFSSIRNRPSSSLLNTLGFRSRGTNLNIRYQNNTLLMDSLFGITYNHSQQPITKFGFEKSSQNNSYQMWHNRYALSLGILTDSNLFQTDLPKNDNLTAQQNLTNQLSQRDDHFYEFTLPTLSATTNSLVTTDSGKTTFKAKSVDKPQVITWTLTVPAHKQVYFSLFPTDLYQLKNASVELTINGNTRQTPLKTTGQYLDLGFYPKQTPLTFSVSFSGADQITVIQPPVVLLDTDTYQKAFTALAKKQVPFQVKGRSATADIHAKEDQLLFTTIPYDKGWHAYLDGQKIPIKAYQKALITVKVPKGRHVLTFKFLPAGFKLGLALLFLCSSLFYWYQRKFKQKRRSL</sequence>
<feature type="transmembrane region" description="Helical" evidence="1">
    <location>
        <begin position="296"/>
        <end position="314"/>
    </location>
</feature>
<gene>
    <name evidence="2" type="ORF">OL234_02265</name>
</gene>
<feature type="transmembrane region" description="Helical" evidence="1">
    <location>
        <begin position="844"/>
        <end position="866"/>
    </location>
</feature>
<feature type="transmembrane region" description="Helical" evidence="1">
    <location>
        <begin position="135"/>
        <end position="153"/>
    </location>
</feature>
<dbReference type="AlphaFoldDB" id="A0AAF0I9U1"/>
<evidence type="ECO:0000313" key="3">
    <source>
        <dbReference type="Proteomes" id="UP001179647"/>
    </source>
</evidence>
<keyword evidence="1" id="KW-1133">Transmembrane helix</keyword>
<dbReference type="RefSeq" id="WP_275469557.1">
    <property type="nucleotide sequence ID" value="NZ_CP110232.1"/>
</dbReference>
<feature type="transmembrane region" description="Helical" evidence="1">
    <location>
        <begin position="80"/>
        <end position="101"/>
    </location>
</feature>
<feature type="transmembrane region" description="Helical" evidence="1">
    <location>
        <begin position="321"/>
        <end position="337"/>
    </location>
</feature>
<dbReference type="KEGG" id="vie:OL234_02265"/>
<feature type="transmembrane region" description="Helical" evidence="1">
    <location>
        <begin position="160"/>
        <end position="180"/>
    </location>
</feature>
<feature type="transmembrane region" description="Helical" evidence="1">
    <location>
        <begin position="384"/>
        <end position="402"/>
    </location>
</feature>
<evidence type="ECO:0000313" key="2">
    <source>
        <dbReference type="EMBL" id="WEG73757.1"/>
    </source>
</evidence>
<feature type="transmembrane region" description="Helical" evidence="1">
    <location>
        <begin position="232"/>
        <end position="252"/>
    </location>
</feature>
<name>A0AAF0I9U1_9ENTE</name>
<accession>A0AAF0I9U1</accession>
<feature type="transmembrane region" description="Helical" evidence="1">
    <location>
        <begin position="357"/>
        <end position="377"/>
    </location>
</feature>
<keyword evidence="1" id="KW-0812">Transmembrane</keyword>
<organism evidence="2 3">
    <name type="scientific">Vagococcus intermedius</name>
    <dbReference type="NCBI Taxonomy" id="2991418"/>
    <lineage>
        <taxon>Bacteria</taxon>
        <taxon>Bacillati</taxon>
        <taxon>Bacillota</taxon>
        <taxon>Bacilli</taxon>
        <taxon>Lactobacillales</taxon>
        <taxon>Enterococcaceae</taxon>
        <taxon>Vagococcus</taxon>
    </lineage>
</organism>
<dbReference type="PANTHER" id="PTHR38454">
    <property type="entry name" value="INTEGRAL MEMBRANE PROTEIN-RELATED"/>
    <property type="match status" value="1"/>
</dbReference>
<dbReference type="EMBL" id="CP110232">
    <property type="protein sequence ID" value="WEG73757.1"/>
    <property type="molecule type" value="Genomic_DNA"/>
</dbReference>
<proteinExistence type="predicted"/>
<feature type="transmembrane region" description="Helical" evidence="1">
    <location>
        <begin position="186"/>
        <end position="212"/>
    </location>
</feature>
<reference evidence="2" key="1">
    <citation type="submission" date="2022-10" db="EMBL/GenBank/DDBJ databases">
        <title>Vagococcus sp. isolated from poultry meat.</title>
        <authorList>
            <person name="Johansson P."/>
            <person name="Bjorkroth J."/>
        </authorList>
    </citation>
    <scope>NUCLEOTIDE SEQUENCE</scope>
    <source>
        <strain evidence="2">STAA11</strain>
    </source>
</reference>
<keyword evidence="1" id="KW-0472">Membrane</keyword>
<feature type="transmembrane region" description="Helical" evidence="1">
    <location>
        <begin position="110"/>
        <end position="129"/>
    </location>
</feature>
<feature type="transmembrane region" description="Helical" evidence="1">
    <location>
        <begin position="12"/>
        <end position="38"/>
    </location>
</feature>
<dbReference type="Proteomes" id="UP001179647">
    <property type="component" value="Chromosome"/>
</dbReference>
<evidence type="ECO:0000256" key="1">
    <source>
        <dbReference type="SAM" id="Phobius"/>
    </source>
</evidence>
<dbReference type="PANTHER" id="PTHR38454:SF1">
    <property type="entry name" value="INTEGRAL MEMBRANE PROTEIN"/>
    <property type="match status" value="1"/>
</dbReference>
<feature type="transmembrane region" description="Helical" evidence="1">
    <location>
        <begin position="414"/>
        <end position="435"/>
    </location>
</feature>
<dbReference type="InterPro" id="IPR018580">
    <property type="entry name" value="Uncharacterised_YfhO"/>
</dbReference>
<dbReference type="Pfam" id="PF09586">
    <property type="entry name" value="YfhO"/>
    <property type="match status" value="1"/>
</dbReference>